<evidence type="ECO:0000313" key="3">
    <source>
        <dbReference type="EMBL" id="JAG90782.1"/>
    </source>
</evidence>
<comment type="similarity">
    <text evidence="1">Belongs to the peptidase M13 family.</text>
</comment>
<sequence length="220" mass="25291">PIYQPGLPRSLNFGAIGTRIAQEMARAFGREGIYQTTEGEKMELLKHFNKSEFDTKLQCFITQYGNISLRLSEIPVRINGKRTLEQNLADNVGLRMAYNAYWKLLEEDCDNNDTRLDGLDKFSGKQLFFLANAMQLCKLWNEDELLKKIAFLSSSPPKYRINVARKKLGRIFCCIQLHQKFSENMRNVVNNLPQYARNRRLAKCITSAGPALPTSTYKIQ</sequence>
<dbReference type="SUPFAM" id="SSF55486">
    <property type="entry name" value="Metalloproteases ('zincins'), catalytic domain"/>
    <property type="match status" value="1"/>
</dbReference>
<proteinExistence type="evidence at transcript level"/>
<dbReference type="InterPro" id="IPR000718">
    <property type="entry name" value="Peptidase_M13"/>
</dbReference>
<feature type="domain" description="Peptidase M13 C-terminal" evidence="2">
    <location>
        <begin position="1"/>
        <end position="166"/>
    </location>
</feature>
<dbReference type="AlphaFoldDB" id="A0A0C9SBH3"/>
<dbReference type="InterPro" id="IPR024079">
    <property type="entry name" value="MetalloPept_cat_dom_sf"/>
</dbReference>
<evidence type="ECO:0000256" key="1">
    <source>
        <dbReference type="ARBA" id="ARBA00007357"/>
    </source>
</evidence>
<dbReference type="GO" id="GO:0005886">
    <property type="term" value="C:plasma membrane"/>
    <property type="evidence" value="ECO:0007669"/>
    <property type="project" value="TreeGrafter"/>
</dbReference>
<feature type="non-terminal residue" evidence="3">
    <location>
        <position position="1"/>
    </location>
</feature>
<dbReference type="PANTHER" id="PTHR11733">
    <property type="entry name" value="ZINC METALLOPROTEASE FAMILY M13 NEPRILYSIN-RELATED"/>
    <property type="match status" value="1"/>
</dbReference>
<accession>A0A0C9SBH3</accession>
<name>A0A0C9SBH3_AMBAM</name>
<reference evidence="3" key="1">
    <citation type="journal article" date="2015" name="PLoS ONE">
        <title>An Insight into the Sialome of the Lone Star Tick, Amblyomma americanum, with a Glimpse on Its Time Dependent Gene Expression.</title>
        <authorList>
            <person name="Karim S."/>
            <person name="Ribeiro J.M."/>
        </authorList>
    </citation>
    <scope>NUCLEOTIDE SEQUENCE</scope>
    <source>
        <tissue evidence="3">Salivary gland</tissue>
    </source>
</reference>
<protein>
    <submittedName>
        <fullName evidence="3">Putative peptidase family m13 includes neprilysin</fullName>
    </submittedName>
</protein>
<dbReference type="Pfam" id="PF01431">
    <property type="entry name" value="Peptidase_M13"/>
    <property type="match status" value="1"/>
</dbReference>
<dbReference type="InterPro" id="IPR018497">
    <property type="entry name" value="Peptidase_M13_C"/>
</dbReference>
<dbReference type="PANTHER" id="PTHR11733:SF167">
    <property type="entry name" value="FI17812P1-RELATED"/>
    <property type="match status" value="1"/>
</dbReference>
<organism evidence="3">
    <name type="scientific">Amblyomma americanum</name>
    <name type="common">Lone star tick</name>
    <dbReference type="NCBI Taxonomy" id="6943"/>
    <lineage>
        <taxon>Eukaryota</taxon>
        <taxon>Metazoa</taxon>
        <taxon>Ecdysozoa</taxon>
        <taxon>Arthropoda</taxon>
        <taxon>Chelicerata</taxon>
        <taxon>Arachnida</taxon>
        <taxon>Acari</taxon>
        <taxon>Parasitiformes</taxon>
        <taxon>Ixodida</taxon>
        <taxon>Ixodoidea</taxon>
        <taxon>Ixodidae</taxon>
        <taxon>Amblyomminae</taxon>
        <taxon>Amblyomma</taxon>
    </lineage>
</organism>
<dbReference type="Gene3D" id="3.40.390.10">
    <property type="entry name" value="Collagenase (Catalytic Domain)"/>
    <property type="match status" value="1"/>
</dbReference>
<dbReference type="GO" id="GO:0004222">
    <property type="term" value="F:metalloendopeptidase activity"/>
    <property type="evidence" value="ECO:0007669"/>
    <property type="project" value="InterPro"/>
</dbReference>
<dbReference type="PROSITE" id="PS51885">
    <property type="entry name" value="NEPRILYSIN"/>
    <property type="match status" value="1"/>
</dbReference>
<dbReference type="EMBL" id="GBZX01001958">
    <property type="protein sequence ID" value="JAG90782.1"/>
    <property type="molecule type" value="mRNA"/>
</dbReference>
<evidence type="ECO:0000259" key="2">
    <source>
        <dbReference type="Pfam" id="PF01431"/>
    </source>
</evidence>
<dbReference type="GO" id="GO:0016485">
    <property type="term" value="P:protein processing"/>
    <property type="evidence" value="ECO:0007669"/>
    <property type="project" value="TreeGrafter"/>
</dbReference>